<dbReference type="GO" id="GO:0004130">
    <property type="term" value="F:cytochrome-c peroxidase activity"/>
    <property type="evidence" value="ECO:0007669"/>
    <property type="project" value="UniProtKB-EC"/>
</dbReference>
<keyword evidence="11" id="KW-0575">Peroxidase</keyword>
<accession>F2I9G9</accession>
<keyword evidence="3 9" id="KW-0479">Metal-binding</keyword>
<evidence type="ECO:0000256" key="6">
    <source>
        <dbReference type="ARBA" id="ARBA00023002"/>
    </source>
</evidence>
<dbReference type="AlphaFoldDB" id="F2I9G9"/>
<feature type="binding site" description="axial binding residue" evidence="9">
    <location>
        <position position="225"/>
    </location>
    <ligand>
        <name>heme c</name>
        <dbReference type="ChEBI" id="CHEBI:61717"/>
        <label>2</label>
    </ligand>
    <ligandPart>
        <name>Fe</name>
        <dbReference type="ChEBI" id="CHEBI:18248"/>
    </ligandPart>
</feature>
<feature type="binding site" description="covalent" evidence="8">
    <location>
        <position position="81"/>
    </location>
    <ligand>
        <name>heme c</name>
        <dbReference type="ChEBI" id="CHEBI:61717"/>
        <label>1</label>
    </ligand>
</feature>
<dbReference type="GO" id="GO:0020037">
    <property type="term" value="F:heme binding"/>
    <property type="evidence" value="ECO:0007669"/>
    <property type="project" value="InterPro"/>
</dbReference>
<dbReference type="EMBL" id="CP002542">
    <property type="protein sequence ID" value="AEA45150.1"/>
    <property type="molecule type" value="Genomic_DNA"/>
</dbReference>
<dbReference type="STRING" id="755732.Fluta_3176"/>
<dbReference type="HOGENOM" id="CLU_034652_3_1_10"/>
<dbReference type="InterPro" id="IPR026259">
    <property type="entry name" value="MauG/Cytc_peroxidase"/>
</dbReference>
<comment type="cofactor">
    <cofactor evidence="8">
        <name>heme</name>
        <dbReference type="ChEBI" id="CHEBI:30413"/>
    </cofactor>
    <text evidence="8">Binds 2 heme groups.</text>
</comment>
<keyword evidence="2 8" id="KW-0349">Heme</keyword>
<feature type="binding site" description="covalent" evidence="8">
    <location>
        <position position="224"/>
    </location>
    <ligand>
        <name>heme c</name>
        <dbReference type="ChEBI" id="CHEBI:61717"/>
        <label>2</label>
    </ligand>
</feature>
<dbReference type="Gene3D" id="1.10.760.10">
    <property type="entry name" value="Cytochrome c-like domain"/>
    <property type="match status" value="2"/>
</dbReference>
<evidence type="ECO:0000256" key="8">
    <source>
        <dbReference type="PIRSR" id="PIRSR000294-1"/>
    </source>
</evidence>
<reference evidence="11 12" key="1">
    <citation type="journal article" date="2011" name="Stand. Genomic Sci.">
        <title>Complete genome sequence of the gliding freshwater bacterium Fluviicola taffensis type strain (RW262).</title>
        <authorList>
            <person name="Woyke T."/>
            <person name="Chertkov O."/>
            <person name="Lapidus A."/>
            <person name="Nolan M."/>
            <person name="Lucas S."/>
            <person name="Del Rio T.G."/>
            <person name="Tice H."/>
            <person name="Cheng J.F."/>
            <person name="Tapia R."/>
            <person name="Han C."/>
            <person name="Goodwin L."/>
            <person name="Pitluck S."/>
            <person name="Liolios K."/>
            <person name="Pagani I."/>
            <person name="Ivanova N."/>
            <person name="Huntemann M."/>
            <person name="Mavromatis K."/>
            <person name="Mikhailova N."/>
            <person name="Pati A."/>
            <person name="Chen A."/>
            <person name="Palaniappan K."/>
            <person name="Land M."/>
            <person name="Hauser L."/>
            <person name="Brambilla E.M."/>
            <person name="Rohde M."/>
            <person name="Mwirichia R."/>
            <person name="Sikorski J."/>
            <person name="Tindall B.J."/>
            <person name="Goker M."/>
            <person name="Bristow J."/>
            <person name="Eisen J.A."/>
            <person name="Markowitz V."/>
            <person name="Hugenholtz P."/>
            <person name="Klenk H.P."/>
            <person name="Kyrpides N.C."/>
        </authorList>
    </citation>
    <scope>NUCLEOTIDE SEQUENCE [LARGE SCALE GENOMIC DNA]</scope>
    <source>
        <strain evidence="12">DSM 16823 / RW262 / RW262</strain>
    </source>
</reference>
<evidence type="ECO:0000256" key="7">
    <source>
        <dbReference type="ARBA" id="ARBA00023004"/>
    </source>
</evidence>
<keyword evidence="12" id="KW-1185">Reference proteome</keyword>
<feature type="binding site" description="axial binding residue" evidence="9">
    <location>
        <position position="82"/>
    </location>
    <ligand>
        <name>heme c</name>
        <dbReference type="ChEBI" id="CHEBI:61717"/>
        <label>1</label>
    </ligand>
    <ligandPart>
        <name>Fe</name>
        <dbReference type="ChEBI" id="CHEBI:18248"/>
    </ligandPart>
</feature>
<dbReference type="OrthoDB" id="9805202at2"/>
<dbReference type="GO" id="GO:0009055">
    <property type="term" value="F:electron transfer activity"/>
    <property type="evidence" value="ECO:0007669"/>
    <property type="project" value="InterPro"/>
</dbReference>
<dbReference type="GO" id="GO:0046872">
    <property type="term" value="F:metal ion binding"/>
    <property type="evidence" value="ECO:0007669"/>
    <property type="project" value="UniProtKB-KW"/>
</dbReference>
<reference evidence="12" key="2">
    <citation type="submission" date="2011-02" db="EMBL/GenBank/DDBJ databases">
        <title>The complete genome of Fluviicola taffensis DSM 16823.</title>
        <authorList>
            <consortium name="US DOE Joint Genome Institute (JGI-PGF)"/>
            <person name="Lucas S."/>
            <person name="Copeland A."/>
            <person name="Lapidus A."/>
            <person name="Bruce D."/>
            <person name="Goodwin L."/>
            <person name="Pitluck S."/>
            <person name="Kyrpides N."/>
            <person name="Mavromatis K."/>
            <person name="Ivanova N."/>
            <person name="Mikhailova N."/>
            <person name="Pagani I."/>
            <person name="Chertkov O."/>
            <person name="Detter J.C."/>
            <person name="Han C."/>
            <person name="Tapia R."/>
            <person name="Land M."/>
            <person name="Hauser L."/>
            <person name="Markowitz V."/>
            <person name="Cheng J.-F."/>
            <person name="Hugenholtz P."/>
            <person name="Woyke T."/>
            <person name="Wu D."/>
            <person name="Tindall B."/>
            <person name="Pomrenke H.G."/>
            <person name="Brambilla E."/>
            <person name="Klenk H.-P."/>
            <person name="Eisen J.A."/>
        </authorList>
    </citation>
    <scope>NUCLEOTIDE SEQUENCE [LARGE SCALE GENOMIC DNA]</scope>
    <source>
        <strain evidence="12">DSM 16823 / RW262 / RW262</strain>
    </source>
</reference>
<evidence type="ECO:0000256" key="4">
    <source>
        <dbReference type="ARBA" id="ARBA00022729"/>
    </source>
</evidence>
<dbReference type="PANTHER" id="PTHR30600">
    <property type="entry name" value="CYTOCHROME C PEROXIDASE-RELATED"/>
    <property type="match status" value="1"/>
</dbReference>
<dbReference type="KEGG" id="fte:Fluta_3176"/>
<evidence type="ECO:0000256" key="1">
    <source>
        <dbReference type="ARBA" id="ARBA00004418"/>
    </source>
</evidence>
<feature type="domain" description="Cytochrome c" evidence="10">
    <location>
        <begin position="208"/>
        <end position="329"/>
    </location>
</feature>
<evidence type="ECO:0000256" key="3">
    <source>
        <dbReference type="ARBA" id="ARBA00022723"/>
    </source>
</evidence>
<dbReference type="InterPro" id="IPR036909">
    <property type="entry name" value="Cyt_c-like_dom_sf"/>
</dbReference>
<dbReference type="SUPFAM" id="SSF46626">
    <property type="entry name" value="Cytochrome c"/>
    <property type="match status" value="2"/>
</dbReference>
<dbReference type="PANTHER" id="PTHR30600:SF10">
    <property type="entry name" value="BLL6722 PROTEIN"/>
    <property type="match status" value="1"/>
</dbReference>
<evidence type="ECO:0000256" key="9">
    <source>
        <dbReference type="PIRSR" id="PIRSR000294-2"/>
    </source>
</evidence>
<evidence type="ECO:0000259" key="10">
    <source>
        <dbReference type="PROSITE" id="PS51007"/>
    </source>
</evidence>
<comment type="subcellular location">
    <subcellularLocation>
        <location evidence="1">Periplasm</location>
    </subcellularLocation>
</comment>
<evidence type="ECO:0000256" key="5">
    <source>
        <dbReference type="ARBA" id="ARBA00022764"/>
    </source>
</evidence>
<dbReference type="PROSITE" id="PS51007">
    <property type="entry name" value="CYTC"/>
    <property type="match status" value="1"/>
</dbReference>
<keyword evidence="6 11" id="KW-0560">Oxidoreductase</keyword>
<dbReference type="InterPro" id="IPR004852">
    <property type="entry name" value="Di-haem_cyt_c_peroxidsae"/>
</dbReference>
<organism evidence="11 12">
    <name type="scientific">Fluviicola taffensis (strain DSM 16823 / NCIMB 13979 / RW262)</name>
    <dbReference type="NCBI Taxonomy" id="755732"/>
    <lineage>
        <taxon>Bacteria</taxon>
        <taxon>Pseudomonadati</taxon>
        <taxon>Bacteroidota</taxon>
        <taxon>Flavobacteriia</taxon>
        <taxon>Flavobacteriales</taxon>
        <taxon>Crocinitomicaceae</taxon>
        <taxon>Fluviicola</taxon>
    </lineage>
</organism>
<dbReference type="InterPro" id="IPR051395">
    <property type="entry name" value="Cytochrome_c_Peroxidase/MauG"/>
</dbReference>
<keyword evidence="7 9" id="KW-0408">Iron</keyword>
<keyword evidence="4" id="KW-0732">Signal</keyword>
<gene>
    <name evidence="11" type="ordered locus">Fluta_3176</name>
</gene>
<dbReference type="EC" id="1.11.1.5" evidence="11"/>
<comment type="PTM">
    <text evidence="8">Binds 2 heme groups per subunit.</text>
</comment>
<dbReference type="eggNOG" id="COG1858">
    <property type="taxonomic scope" value="Bacteria"/>
</dbReference>
<dbReference type="PIRSF" id="PIRSF000294">
    <property type="entry name" value="Cytochrome-c_peroxidase"/>
    <property type="match status" value="1"/>
</dbReference>
<dbReference type="InterPro" id="IPR009056">
    <property type="entry name" value="Cyt_c-like_dom"/>
</dbReference>
<keyword evidence="5" id="KW-0574">Periplasm</keyword>
<dbReference type="Pfam" id="PF03150">
    <property type="entry name" value="CCP_MauG"/>
    <property type="match status" value="1"/>
</dbReference>
<evidence type="ECO:0000313" key="11">
    <source>
        <dbReference type="EMBL" id="AEA45150.1"/>
    </source>
</evidence>
<evidence type="ECO:0000313" key="12">
    <source>
        <dbReference type="Proteomes" id="UP000007463"/>
    </source>
</evidence>
<feature type="binding site" description="covalent" evidence="8">
    <location>
        <position position="78"/>
    </location>
    <ligand>
        <name>heme c</name>
        <dbReference type="ChEBI" id="CHEBI:61717"/>
        <label>1</label>
    </ligand>
</feature>
<dbReference type="Proteomes" id="UP000007463">
    <property type="component" value="Chromosome"/>
</dbReference>
<name>F2I9G9_FLUTR</name>
<sequence precursor="true">MNSSLVFKLLIALSIGSLIVSCKKAKVEPYKPWGFNSPSYFPTPTYTFENNKQTYQKFVLGRALFYETMLSSDQTISCATCHANTHGFAGHNTALSAGVSGLLGTRNSPSIANLAWSTSFMWDGGINHIEIMPVAPLTNPVEMNETFSSIISKLQTSDKYKKLFMDAYGNEDITEQKILKALTQFMMMIISDNSKYDRVRRGEDSFTAYEQEGYELFQQKCSQCHTEPLFTDHSFRNNGLEINAFNDEGRFLITQNEEDKGKFKVPSLRNVVMTYPYMHDGRFYTLSAVLDHYSSGVHQSATLDPSLQSGIALTGAEKSRIIDFLKTLNDYELTSSSWLAEPK</sequence>
<dbReference type="GO" id="GO:0042597">
    <property type="term" value="C:periplasmic space"/>
    <property type="evidence" value="ECO:0007669"/>
    <property type="project" value="UniProtKB-SubCell"/>
</dbReference>
<feature type="binding site" description="covalent" evidence="8">
    <location>
        <position position="221"/>
    </location>
    <ligand>
        <name>heme c</name>
        <dbReference type="ChEBI" id="CHEBI:61717"/>
        <label>2</label>
    </ligand>
</feature>
<evidence type="ECO:0000256" key="2">
    <source>
        <dbReference type="ARBA" id="ARBA00022617"/>
    </source>
</evidence>
<dbReference type="RefSeq" id="WP_013687917.1">
    <property type="nucleotide sequence ID" value="NC_015321.1"/>
</dbReference>
<proteinExistence type="predicted"/>
<protein>
    <submittedName>
        <fullName evidence="11">Cytochrome-c peroxidase</fullName>
        <ecNumber evidence="11">1.11.1.5</ecNumber>
    </submittedName>
</protein>